<dbReference type="Gene3D" id="2.30.29.30">
    <property type="entry name" value="Pleckstrin-homology domain (PH domain)/Phosphotyrosine-binding domain (PTB)"/>
    <property type="match status" value="1"/>
</dbReference>
<comment type="caution">
    <text evidence="8">The sequence shown here is derived from an EMBL/GenBank/DDBJ whole genome shotgun (WGS) entry which is preliminary data.</text>
</comment>
<feature type="domain" description="C2" evidence="6">
    <location>
        <begin position="523"/>
        <end position="640"/>
    </location>
</feature>
<dbReference type="GO" id="GO:0016020">
    <property type="term" value="C:membrane"/>
    <property type="evidence" value="ECO:0007669"/>
    <property type="project" value="UniProtKB-SubCell"/>
</dbReference>
<dbReference type="Pfam" id="PF00168">
    <property type="entry name" value="C2"/>
    <property type="match status" value="2"/>
</dbReference>
<evidence type="ECO:0000313" key="8">
    <source>
        <dbReference type="EMBL" id="KAL0310803.1"/>
    </source>
</evidence>
<reference evidence="8" key="2">
    <citation type="journal article" date="2024" name="Plant">
        <title>Genomic evolution and insights into agronomic trait innovations of Sesamum species.</title>
        <authorList>
            <person name="Miao H."/>
            <person name="Wang L."/>
            <person name="Qu L."/>
            <person name="Liu H."/>
            <person name="Sun Y."/>
            <person name="Le M."/>
            <person name="Wang Q."/>
            <person name="Wei S."/>
            <person name="Zheng Y."/>
            <person name="Lin W."/>
            <person name="Duan Y."/>
            <person name="Cao H."/>
            <person name="Xiong S."/>
            <person name="Wang X."/>
            <person name="Wei L."/>
            <person name="Li C."/>
            <person name="Ma Q."/>
            <person name="Ju M."/>
            <person name="Zhao R."/>
            <person name="Li G."/>
            <person name="Mu C."/>
            <person name="Tian Q."/>
            <person name="Mei H."/>
            <person name="Zhang T."/>
            <person name="Gao T."/>
            <person name="Zhang H."/>
        </authorList>
    </citation>
    <scope>NUCLEOTIDE SEQUENCE</scope>
    <source>
        <strain evidence="8">G01</strain>
    </source>
</reference>
<feature type="domain" description="C2" evidence="6">
    <location>
        <begin position="1"/>
        <end position="102"/>
    </location>
</feature>
<feature type="domain" description="VASt" evidence="7">
    <location>
        <begin position="254"/>
        <end position="426"/>
    </location>
</feature>
<accession>A0AAW2KW81</accession>
<protein>
    <submittedName>
        <fullName evidence="8">C2 and GRAM domain-containing protein</fullName>
    </submittedName>
</protein>
<feature type="domain" description="VASt" evidence="7">
    <location>
        <begin position="908"/>
        <end position="1068"/>
    </location>
</feature>
<dbReference type="AlphaFoldDB" id="A0AAW2KW81"/>
<keyword evidence="3" id="KW-1133">Transmembrane helix</keyword>
<organism evidence="8">
    <name type="scientific">Sesamum angustifolium</name>
    <dbReference type="NCBI Taxonomy" id="2727405"/>
    <lineage>
        <taxon>Eukaryota</taxon>
        <taxon>Viridiplantae</taxon>
        <taxon>Streptophyta</taxon>
        <taxon>Embryophyta</taxon>
        <taxon>Tracheophyta</taxon>
        <taxon>Spermatophyta</taxon>
        <taxon>Magnoliopsida</taxon>
        <taxon>eudicotyledons</taxon>
        <taxon>Gunneridae</taxon>
        <taxon>Pentapetalae</taxon>
        <taxon>asterids</taxon>
        <taxon>lamiids</taxon>
        <taxon>Lamiales</taxon>
        <taxon>Pedaliaceae</taxon>
        <taxon>Sesamum</taxon>
    </lineage>
</organism>
<dbReference type="Gene3D" id="2.60.40.150">
    <property type="entry name" value="C2 domain"/>
    <property type="match status" value="2"/>
</dbReference>
<keyword evidence="2" id="KW-0812">Transmembrane</keyword>
<dbReference type="PANTHER" id="PTHR46296:SF8">
    <property type="entry name" value="OS06G0297800 PROTEIN"/>
    <property type="match status" value="1"/>
</dbReference>
<dbReference type="PROSITE" id="PS50004">
    <property type="entry name" value="C2"/>
    <property type="match status" value="2"/>
</dbReference>
<proteinExistence type="predicted"/>
<sequence length="1075" mass="121242">MKLLVRVIEARNIYAKDAHGLSDPYVKLQLGKQKFRTKVMKKCLNPSWCEEFTFKVEDLKEELVISVLDEDKYFNDDFVGETKVPVNWVFEAKDQSLGTAWYVLQSKNKKAKSKDGGEILLTICFSQNSTLLELPPIGDPSALLKKHSFPGRDTPSRSLHRRSSSPRLEEVLSSAEEKLHAPTFADRIAQIFNKNGDTTPMTSVEATDVSDAESVNSVDGEQKSEEQFSSVGFQELMRSLEMKDQAGELPSNLSGGVVLDKYYGAAPAELNSIIFSPESNFLKSSADIQGSTDLQIGPWKFENNGESLKRVVSSIKPPTKLVKALKATEEQTYLKADGKAFAVLATVNTPDAPYGKTFKTEILHCISPGPEQPSGEQTSRLVVTWRLNFSQSTMMKGMIENGARQGIKESFEQIEKLLAQMVKPLDLKDIGSEKDQLLASLQVEHQSDWKLAAQYFFNVPVIAAILLGLYVLTHLSLATPSTIQGLEFVGMDLPDSPSELIVCVVLVLLGQRLLDSASRFMQARAQKGSDHGIKGQGDGWLLTVALIEGSNLVKVNSRRCSDPYVVFTCNGKKRTSSIKFQRSKPLWNEIFEFDAMDEPPSTLGVEVFDFDGPFSEATSLGRAEINFLKSNFSDLSDIWIPLQAKLGQAFESKLHLKIFLNNTKGNNVVKDYIAKMEKEVGKKIKLRSPQTNSAFQKLFGLPPEEFLINDFACNLKRRMPLQIHIFLTHTYEMIRYDKRYTENWFLGKLSPYFSVDYYVLVANLLALVAGPSLSFSKNDWLPCRPIWSQDEIFLSVEDIEDIQVIPPTLSSMGSPIMVMILKPGRGFDARHGAKKQDSDGRLKFHFHSFVSFDVAQRTIMALWKARALTPEQKEEVESKRHQTAEDDSDTRSLQNDDNGSFRGPEDVNMSMVYSSVLAVPTSFFMELFGGCDIDQRIAERAGCLNYTRTPWESEKPDVYQRQLRYKFDKLISRYRGEVTSTQQKSGLSGNNGWVVEEIMNLQGFMLGNYFTLHLRYQVEDLPSRSVGCSVQVYFGIEWLQHTRHQKRIRKSITSNLLKRLRVMFSELEKEYISGA</sequence>
<evidence type="ECO:0000256" key="5">
    <source>
        <dbReference type="SAM" id="MobiDB-lite"/>
    </source>
</evidence>
<feature type="region of interest" description="Disordered" evidence="5">
    <location>
        <begin position="872"/>
        <end position="904"/>
    </location>
</feature>
<evidence type="ECO:0000259" key="6">
    <source>
        <dbReference type="PROSITE" id="PS50004"/>
    </source>
</evidence>
<dbReference type="CDD" id="cd00030">
    <property type="entry name" value="C2"/>
    <property type="match status" value="2"/>
</dbReference>
<dbReference type="InterPro" id="IPR035892">
    <property type="entry name" value="C2_domain_sf"/>
</dbReference>
<dbReference type="Pfam" id="PF16016">
    <property type="entry name" value="VASt"/>
    <property type="match status" value="2"/>
</dbReference>
<evidence type="ECO:0000256" key="1">
    <source>
        <dbReference type="ARBA" id="ARBA00004370"/>
    </source>
</evidence>
<dbReference type="PRINTS" id="PR00360">
    <property type="entry name" value="C2DOMAIN"/>
</dbReference>
<dbReference type="InterPro" id="IPR044511">
    <property type="entry name" value="At1g03370/At5g50170-like"/>
</dbReference>
<comment type="subcellular location">
    <subcellularLocation>
        <location evidence="1">Membrane</location>
    </subcellularLocation>
</comment>
<evidence type="ECO:0000259" key="7">
    <source>
        <dbReference type="PROSITE" id="PS51778"/>
    </source>
</evidence>
<dbReference type="EMBL" id="JACGWK010000016">
    <property type="protein sequence ID" value="KAL0310803.1"/>
    <property type="molecule type" value="Genomic_DNA"/>
</dbReference>
<dbReference type="InterPro" id="IPR000008">
    <property type="entry name" value="C2_dom"/>
</dbReference>
<name>A0AAW2KW81_9LAMI</name>
<dbReference type="InterPro" id="IPR011993">
    <property type="entry name" value="PH-like_dom_sf"/>
</dbReference>
<evidence type="ECO:0000256" key="3">
    <source>
        <dbReference type="ARBA" id="ARBA00022989"/>
    </source>
</evidence>
<dbReference type="SUPFAM" id="SSF49562">
    <property type="entry name" value="C2 domain (Calcium/lipid-binding domain, CaLB)"/>
    <property type="match status" value="2"/>
</dbReference>
<dbReference type="SMART" id="SM00239">
    <property type="entry name" value="C2"/>
    <property type="match status" value="2"/>
</dbReference>
<feature type="region of interest" description="Disordered" evidence="5">
    <location>
        <begin position="143"/>
        <end position="172"/>
    </location>
</feature>
<dbReference type="PANTHER" id="PTHR46296">
    <property type="entry name" value="BNAA05G37250D PROTEIN"/>
    <property type="match status" value="1"/>
</dbReference>
<keyword evidence="4" id="KW-0472">Membrane</keyword>
<evidence type="ECO:0000256" key="4">
    <source>
        <dbReference type="ARBA" id="ARBA00023136"/>
    </source>
</evidence>
<gene>
    <name evidence="8" type="ORF">Sangu_2375000</name>
</gene>
<dbReference type="PROSITE" id="PS51778">
    <property type="entry name" value="VAST"/>
    <property type="match status" value="2"/>
</dbReference>
<feature type="compositionally biased region" description="Basic and acidic residues" evidence="5">
    <location>
        <begin position="872"/>
        <end position="884"/>
    </location>
</feature>
<evidence type="ECO:0000256" key="2">
    <source>
        <dbReference type="ARBA" id="ARBA00022692"/>
    </source>
</evidence>
<dbReference type="InterPro" id="IPR031968">
    <property type="entry name" value="VASt"/>
</dbReference>
<reference evidence="8" key="1">
    <citation type="submission" date="2020-06" db="EMBL/GenBank/DDBJ databases">
        <authorList>
            <person name="Li T."/>
            <person name="Hu X."/>
            <person name="Zhang T."/>
            <person name="Song X."/>
            <person name="Zhang H."/>
            <person name="Dai N."/>
            <person name="Sheng W."/>
            <person name="Hou X."/>
            <person name="Wei L."/>
        </authorList>
    </citation>
    <scope>NUCLEOTIDE SEQUENCE</scope>
    <source>
        <strain evidence="8">G01</strain>
        <tissue evidence="8">Leaf</tissue>
    </source>
</reference>